<proteinExistence type="predicted"/>
<organism evidence="1 2">
    <name type="scientific">Oceanospirillum sediminis</name>
    <dbReference type="NCBI Taxonomy" id="2760088"/>
    <lineage>
        <taxon>Bacteria</taxon>
        <taxon>Pseudomonadati</taxon>
        <taxon>Pseudomonadota</taxon>
        <taxon>Gammaproteobacteria</taxon>
        <taxon>Oceanospirillales</taxon>
        <taxon>Oceanospirillaceae</taxon>
        <taxon>Oceanospirillum</taxon>
    </lineage>
</organism>
<dbReference type="Proteomes" id="UP000565262">
    <property type="component" value="Unassembled WGS sequence"/>
</dbReference>
<protein>
    <submittedName>
        <fullName evidence="1">Uncharacterized protein</fullName>
    </submittedName>
</protein>
<reference evidence="1 2" key="1">
    <citation type="submission" date="2020-08" db="EMBL/GenBank/DDBJ databases">
        <title>Oceanospirillum sp. nov. isolated from marine sediment.</title>
        <authorList>
            <person name="Ji X."/>
        </authorList>
    </citation>
    <scope>NUCLEOTIDE SEQUENCE [LARGE SCALE GENOMIC DNA]</scope>
    <source>
        <strain evidence="1 2">D5</strain>
    </source>
</reference>
<evidence type="ECO:0000313" key="1">
    <source>
        <dbReference type="EMBL" id="MBB1489388.1"/>
    </source>
</evidence>
<comment type="caution">
    <text evidence="1">The sequence shown here is derived from an EMBL/GenBank/DDBJ whole genome shotgun (WGS) entry which is preliminary data.</text>
</comment>
<name>A0A839IWQ2_9GAMM</name>
<evidence type="ECO:0000313" key="2">
    <source>
        <dbReference type="Proteomes" id="UP000565262"/>
    </source>
</evidence>
<dbReference type="EMBL" id="JACJFM010000052">
    <property type="protein sequence ID" value="MBB1489388.1"/>
    <property type="molecule type" value="Genomic_DNA"/>
</dbReference>
<gene>
    <name evidence="1" type="ORF">H4O21_22515</name>
</gene>
<dbReference type="RefSeq" id="WP_182811537.1">
    <property type="nucleotide sequence ID" value="NZ_JACJFM010000052.1"/>
</dbReference>
<keyword evidence="2" id="KW-1185">Reference proteome</keyword>
<accession>A0A839IWQ2</accession>
<dbReference type="AlphaFoldDB" id="A0A839IWQ2"/>
<sequence length="132" mass="14506">MSFDSEFNRLMAGADQMLMDRFGTECAWLKTSDPPDTEPIRILVDLETGLTAQELGERGRAANGSRVNQMTLGTFLVKDLPADLTQVVLIVNGQRYRLTEPVDNGGEIECLLLPDIPTDQSGSKTSSFLNMP</sequence>